<dbReference type="Proteomes" id="UP000295620">
    <property type="component" value="Unassembled WGS sequence"/>
</dbReference>
<evidence type="ECO:0000256" key="1">
    <source>
        <dbReference type="ARBA" id="ARBA00004442"/>
    </source>
</evidence>
<dbReference type="Pfam" id="PF07715">
    <property type="entry name" value="Plug"/>
    <property type="match status" value="1"/>
</dbReference>
<proteinExistence type="predicted"/>
<comment type="caution">
    <text evidence="6">The sequence shown here is derived from an EMBL/GenBank/DDBJ whole genome shotgun (WGS) entry which is preliminary data.</text>
</comment>
<organism evidence="6 7">
    <name type="scientific">Pedobacter metabolipauper</name>
    <dbReference type="NCBI Taxonomy" id="425513"/>
    <lineage>
        <taxon>Bacteria</taxon>
        <taxon>Pseudomonadati</taxon>
        <taxon>Bacteroidota</taxon>
        <taxon>Sphingobacteriia</taxon>
        <taxon>Sphingobacteriales</taxon>
        <taxon>Sphingobacteriaceae</taxon>
        <taxon>Pedobacter</taxon>
    </lineage>
</organism>
<evidence type="ECO:0000313" key="6">
    <source>
        <dbReference type="EMBL" id="TDQ06366.1"/>
    </source>
</evidence>
<dbReference type="InterPro" id="IPR012910">
    <property type="entry name" value="Plug_dom"/>
</dbReference>
<comment type="subcellular location">
    <subcellularLocation>
        <location evidence="1">Cell outer membrane</location>
    </subcellularLocation>
</comment>
<evidence type="ECO:0000313" key="7">
    <source>
        <dbReference type="Proteomes" id="UP000295620"/>
    </source>
</evidence>
<feature type="domain" description="TonB-dependent receptor plug" evidence="5">
    <location>
        <begin position="78"/>
        <end position="204"/>
    </location>
</feature>
<sequence>MRFIATITFSGLLCLTTSSFGTTTGYTHVPGYASLLNSQLQTDTAKNKKADTSTVDTALLKLSPQRKSGLLELKLKSTKINPEKLLTYPAVSIQQYLKGQAAGLYVQETSGEPGTMQNMFMHGTSQPLFSAREQFQTQPLIVLDGVTLVGEHPFSFDIQQYKFNRIGPATNLLTNIDMENIASIEVLTDIAAIAAYGPRGINGVIVLVSKTPDKANQIAFNSFFSVGQRPQVTTINGKYENAFRKQFYDKYTAAGRFSEDDTYPLYLSDSLSNSYYGPSNWTDLYYRNSISHNVNAAISGGVERANFRFSLGNVRNQGVADKTVLNRYSTQFNINMKPLQWLTFSALVNGNRVERLRNRNQRDRFGQMNYVPDLSTPLSPNKEMYGNFLSNTDNGFDDNKTNILEGSARMAINVGTFSFASRFGADYNEGYRDLFYPKTLLEGNSYASNYYGFNQRLIFDNTAMYDLKLNSSHNFHFELGQSITWDTYKYNYGYAYKGFNEFIKLNLLDGGGGSSAFPKQLLYKFLDKTENNLLSFYGRAVYNFKDNYTLSALVRADASSNAQPTSRWFVSPVLSAAWNVKNELLSTNDLFNQFSIRVSAGRLGRIEHFDNSAQGPQYTAELGFTGNITTPGYNAFAGLTRPYTYGWVGYGIPWAYADQLNIGTDISVLKDRLRLSVDFYTKTDKNQLLGLPSYAEYGYTQSFESGMSVNNKGIDLTISGDVFSTGKFSWTPALNLNFNANKLMALPRNLDQIIINDKMLKVGEPIDQYWLFTNEGIYTSDADVPVVNGVPMKYNGITLKAGDPKWKDLNGDNAIDFNDKSLNGNALPKVAGGFNNDFKYGNWNFGVNLYFNIGRQLINQEMANRFDFINQESGNTINSVKEITFWEKRGDFSKYPIYNPWSTVIPYRIDQDLFLENASFLKLRTVTAGYDLSSWFNSKSKRPGKLYVYATANNLFTLTNYTGQDPELVSYTGYDNGYGMTIPKTYTLGIRLGL</sequence>
<feature type="signal peptide" evidence="4">
    <location>
        <begin position="1"/>
        <end position="21"/>
    </location>
</feature>
<dbReference type="EMBL" id="SNYC01000009">
    <property type="protein sequence ID" value="TDQ06366.1"/>
    <property type="molecule type" value="Genomic_DNA"/>
</dbReference>
<dbReference type="InterPro" id="IPR023996">
    <property type="entry name" value="TonB-dep_OMP_SusC/RagA"/>
</dbReference>
<dbReference type="OrthoDB" id="9768177at2"/>
<dbReference type="SUPFAM" id="SSF56935">
    <property type="entry name" value="Porins"/>
    <property type="match status" value="1"/>
</dbReference>
<keyword evidence="7" id="KW-1185">Reference proteome</keyword>
<accession>A0A4R6SQP8</accession>
<dbReference type="InterPro" id="IPR036942">
    <property type="entry name" value="Beta-barrel_TonB_sf"/>
</dbReference>
<name>A0A4R6SQP8_9SPHI</name>
<evidence type="ECO:0000256" key="2">
    <source>
        <dbReference type="ARBA" id="ARBA00023136"/>
    </source>
</evidence>
<dbReference type="GO" id="GO:0009279">
    <property type="term" value="C:cell outer membrane"/>
    <property type="evidence" value="ECO:0007669"/>
    <property type="project" value="UniProtKB-SubCell"/>
</dbReference>
<dbReference type="RefSeq" id="WP_133578225.1">
    <property type="nucleotide sequence ID" value="NZ_SNYC01000009.1"/>
</dbReference>
<dbReference type="AlphaFoldDB" id="A0A4R6SQP8"/>
<keyword evidence="4" id="KW-0732">Signal</keyword>
<protein>
    <submittedName>
        <fullName evidence="6">TonB-linked SusC/RagA family outer membrane protein</fullName>
    </submittedName>
</protein>
<evidence type="ECO:0000256" key="3">
    <source>
        <dbReference type="ARBA" id="ARBA00023237"/>
    </source>
</evidence>
<dbReference type="NCBIfam" id="TIGR04056">
    <property type="entry name" value="OMP_RagA_SusC"/>
    <property type="match status" value="1"/>
</dbReference>
<reference evidence="6 7" key="1">
    <citation type="submission" date="2019-03" db="EMBL/GenBank/DDBJ databases">
        <title>Genomic Encyclopedia of Archaeal and Bacterial Type Strains, Phase II (KMG-II): from individual species to whole genera.</title>
        <authorList>
            <person name="Goeker M."/>
        </authorList>
    </citation>
    <scope>NUCLEOTIDE SEQUENCE [LARGE SCALE GENOMIC DNA]</scope>
    <source>
        <strain evidence="6 7">DSM 19035</strain>
    </source>
</reference>
<dbReference type="Gene3D" id="2.40.170.20">
    <property type="entry name" value="TonB-dependent receptor, beta-barrel domain"/>
    <property type="match status" value="1"/>
</dbReference>
<gene>
    <name evidence="6" type="ORF">ATK78_4436</name>
</gene>
<feature type="chain" id="PRO_5021030537" evidence="4">
    <location>
        <begin position="22"/>
        <end position="994"/>
    </location>
</feature>
<dbReference type="InterPro" id="IPR037066">
    <property type="entry name" value="Plug_dom_sf"/>
</dbReference>
<evidence type="ECO:0000256" key="4">
    <source>
        <dbReference type="SAM" id="SignalP"/>
    </source>
</evidence>
<keyword evidence="2" id="KW-0472">Membrane</keyword>
<dbReference type="Gene3D" id="2.170.130.10">
    <property type="entry name" value="TonB-dependent receptor, plug domain"/>
    <property type="match status" value="1"/>
</dbReference>
<evidence type="ECO:0000259" key="5">
    <source>
        <dbReference type="Pfam" id="PF07715"/>
    </source>
</evidence>
<keyword evidence="3" id="KW-0998">Cell outer membrane</keyword>